<dbReference type="EMBL" id="JAAOIW010000004">
    <property type="protein sequence ID" value="NHN30580.1"/>
    <property type="molecule type" value="Genomic_DNA"/>
</dbReference>
<name>A0ABX0J571_9BACL</name>
<reference evidence="1" key="1">
    <citation type="submission" date="2020-03" db="EMBL/GenBank/DDBJ databases">
        <title>Draft sequencing of Paenibacilllus sp. S3N08.</title>
        <authorList>
            <person name="Kim D.-U."/>
        </authorList>
    </citation>
    <scope>NUCLEOTIDE SEQUENCE</scope>
    <source>
        <strain evidence="1">S3N08</strain>
    </source>
</reference>
<sequence>MDTAKHKMQNRFEQWKTAASQLISGSQSEPGETDEATVLDLDPGLLDQCQLQADKQHTTVSTVINHILHQYWSETHSIAKQAIPRDQLERNPLLYLDGLSKREFTQYRGETYAEK</sequence>
<organism evidence="1 2">
    <name type="scientific">Paenibacillus agricola</name>
    <dbReference type="NCBI Taxonomy" id="2716264"/>
    <lineage>
        <taxon>Bacteria</taxon>
        <taxon>Bacillati</taxon>
        <taxon>Bacillota</taxon>
        <taxon>Bacilli</taxon>
        <taxon>Bacillales</taxon>
        <taxon>Paenibacillaceae</taxon>
        <taxon>Paenibacillus</taxon>
    </lineage>
</organism>
<dbReference type="RefSeq" id="WP_166149809.1">
    <property type="nucleotide sequence ID" value="NZ_JAAOIW010000004.1"/>
</dbReference>
<protein>
    <recommendedName>
        <fullName evidence="3">CopG family transcriptional regulator</fullName>
    </recommendedName>
</protein>
<evidence type="ECO:0008006" key="3">
    <source>
        <dbReference type="Google" id="ProtNLM"/>
    </source>
</evidence>
<comment type="caution">
    <text evidence="1">The sequence shown here is derived from an EMBL/GenBank/DDBJ whole genome shotgun (WGS) entry which is preliminary data.</text>
</comment>
<accession>A0ABX0J571</accession>
<evidence type="ECO:0000313" key="2">
    <source>
        <dbReference type="Proteomes" id="UP001165962"/>
    </source>
</evidence>
<keyword evidence="2" id="KW-1185">Reference proteome</keyword>
<dbReference type="Proteomes" id="UP001165962">
    <property type="component" value="Unassembled WGS sequence"/>
</dbReference>
<proteinExistence type="predicted"/>
<evidence type="ECO:0000313" key="1">
    <source>
        <dbReference type="EMBL" id="NHN30580.1"/>
    </source>
</evidence>
<gene>
    <name evidence="1" type="ORF">G9U52_12130</name>
</gene>